<feature type="region of interest" description="Disordered" evidence="1">
    <location>
        <begin position="632"/>
        <end position="652"/>
    </location>
</feature>
<feature type="region of interest" description="Disordered" evidence="1">
    <location>
        <begin position="61"/>
        <end position="102"/>
    </location>
</feature>
<dbReference type="InterPro" id="IPR025558">
    <property type="entry name" value="DUF4283"/>
</dbReference>
<organism evidence="3">
    <name type="scientific">Cucumis melo</name>
    <name type="common">Muskmelon</name>
    <dbReference type="NCBI Taxonomy" id="3656"/>
    <lineage>
        <taxon>Eukaryota</taxon>
        <taxon>Viridiplantae</taxon>
        <taxon>Streptophyta</taxon>
        <taxon>Embryophyta</taxon>
        <taxon>Tracheophyta</taxon>
        <taxon>Spermatophyta</taxon>
        <taxon>Magnoliopsida</taxon>
        <taxon>eudicotyledons</taxon>
        <taxon>Gunneridae</taxon>
        <taxon>Pentapetalae</taxon>
        <taxon>rosids</taxon>
        <taxon>fabids</taxon>
        <taxon>Cucurbitales</taxon>
        <taxon>Cucurbitaceae</taxon>
        <taxon>Benincaseae</taxon>
        <taxon>Cucumis</taxon>
    </lineage>
</organism>
<dbReference type="EnsemblPlants" id="MELO3C011739.2.1">
    <property type="protein sequence ID" value="MELO3C011739.2.1"/>
    <property type="gene ID" value="MELO3C011739.2"/>
</dbReference>
<dbReference type="PANTHER" id="PTHR31286">
    <property type="entry name" value="GLYCINE-RICH CELL WALL STRUCTURAL PROTEIN 1.8-LIKE"/>
    <property type="match status" value="1"/>
</dbReference>
<dbReference type="Gramene" id="MELO3C011739.2.1">
    <property type="protein sequence ID" value="MELO3C011739.2.1"/>
    <property type="gene ID" value="MELO3C011739.2"/>
</dbReference>
<feature type="domain" description="DUF4283" evidence="2">
    <location>
        <begin position="111"/>
        <end position="195"/>
    </location>
</feature>
<name>A0A9I9D1R8_CUCME</name>
<accession>A0A9I9D1R8</accession>
<reference evidence="3" key="1">
    <citation type="submission" date="2023-03" db="UniProtKB">
        <authorList>
            <consortium name="EnsemblPlants"/>
        </authorList>
    </citation>
    <scope>IDENTIFICATION</scope>
</reference>
<feature type="compositionally biased region" description="Polar residues" evidence="1">
    <location>
        <begin position="87"/>
        <end position="102"/>
    </location>
</feature>
<dbReference type="PANTHER" id="PTHR31286:SF99">
    <property type="entry name" value="DUF4283 DOMAIN-CONTAINING PROTEIN"/>
    <property type="match status" value="1"/>
</dbReference>
<sequence>RLQISLQILSTPSVRNFHGFRYPDGKIRSPFLHMSSIPSLQSQPSSPPNSNLLFMAPVHSKHSLSSRRLTPDDEPTSTSRKKYKRPMSSSSNSNPHYPTLDLTPSQTARIAQDFHHSLIARVFGNNVHSRLLAHRLRRYLRLTGDLDVFELELGFFVLKFSNSSDYTEALEELPWSISHLCIHVVPWVPNFKPSEALILHVDVWIRLPELGIEYYDKEILEKIAEAIGVCLVKIDPVTERRQKCMFARICIRITLCNPLIYSIQFGQTLQKVQYEGLDSLCSVCGCIDNLKHVCLNPNNPSGSSGDDPHQQNPCPLQAIDPSSSSGLALDSKKPLIHSLPSSESALGSKSQEKNPFLELKLKDCPKLKMGKVVENEKKILPNFPEESSTTTTETPESVPLAAPLVVDQFRAAKGSSPTKLPVLNNVSHSSSAVEAGINSFSCAIQQTITEKKMINTPFGGIKVVDSWPTVYTIDPTTMSLGIDFSEVPTATGSNQNRYAINFVLNSRRENDNEVDSKAASMPPLCPKKMLCWNFRGMDIAKLIQASKYLIRLDEPSIVLIFGSKISSADAEEVVRELAFNGSYCRKPDGYNGGVWMILSGQDVEIEVSSYSPQKVSASVYFRSKLNEPEVELLDEDTETSRGDRLSSMLQQG</sequence>
<dbReference type="Pfam" id="PF14111">
    <property type="entry name" value="DUF4283"/>
    <property type="match status" value="1"/>
</dbReference>
<protein>
    <recommendedName>
        <fullName evidence="2">DUF4283 domain-containing protein</fullName>
    </recommendedName>
</protein>
<dbReference type="InterPro" id="IPR040256">
    <property type="entry name" value="At4g02000-like"/>
</dbReference>
<proteinExistence type="predicted"/>
<evidence type="ECO:0000313" key="3">
    <source>
        <dbReference type="EnsemblPlants" id="MELO3C011739.2.1"/>
    </source>
</evidence>
<evidence type="ECO:0000259" key="2">
    <source>
        <dbReference type="Pfam" id="PF14111"/>
    </source>
</evidence>
<evidence type="ECO:0000256" key="1">
    <source>
        <dbReference type="SAM" id="MobiDB-lite"/>
    </source>
</evidence>
<dbReference type="AlphaFoldDB" id="A0A9I9D1R8"/>